<evidence type="ECO:0000313" key="6">
    <source>
        <dbReference type="EMBL" id="QEA15520.1"/>
    </source>
</evidence>
<evidence type="ECO:0000256" key="3">
    <source>
        <dbReference type="ARBA" id="ARBA00023163"/>
    </source>
</evidence>
<accession>A0A5B8S2E3</accession>
<dbReference type="GO" id="GO:0003700">
    <property type="term" value="F:DNA-binding transcription factor activity"/>
    <property type="evidence" value="ECO:0007669"/>
    <property type="project" value="TreeGrafter"/>
</dbReference>
<name>A0A5B8S2E3_9SPHN</name>
<organism evidence="6 7">
    <name type="scientific">Novosphingobium ginsenosidimutans</name>
    <dbReference type="NCBI Taxonomy" id="1176536"/>
    <lineage>
        <taxon>Bacteria</taxon>
        <taxon>Pseudomonadati</taxon>
        <taxon>Pseudomonadota</taxon>
        <taxon>Alphaproteobacteria</taxon>
        <taxon>Sphingomonadales</taxon>
        <taxon>Sphingomonadaceae</taxon>
        <taxon>Novosphingobium</taxon>
    </lineage>
</organism>
<evidence type="ECO:0000256" key="1">
    <source>
        <dbReference type="ARBA" id="ARBA00023015"/>
    </source>
</evidence>
<dbReference type="InterPro" id="IPR023772">
    <property type="entry name" value="DNA-bd_HTH_TetR-type_CS"/>
</dbReference>
<dbReference type="OrthoDB" id="9795242at2"/>
<dbReference type="InterPro" id="IPR001647">
    <property type="entry name" value="HTH_TetR"/>
</dbReference>
<dbReference type="PRINTS" id="PR00455">
    <property type="entry name" value="HTHTETR"/>
</dbReference>
<dbReference type="PROSITE" id="PS50977">
    <property type="entry name" value="HTH_TETR_2"/>
    <property type="match status" value="1"/>
</dbReference>
<feature type="domain" description="HTH tetR-type" evidence="5">
    <location>
        <begin position="7"/>
        <end position="67"/>
    </location>
</feature>
<dbReference type="RefSeq" id="WP_147089498.1">
    <property type="nucleotide sequence ID" value="NZ_BAABJD010000001.1"/>
</dbReference>
<dbReference type="InterPro" id="IPR036271">
    <property type="entry name" value="Tet_transcr_reg_TetR-rel_C_sf"/>
</dbReference>
<reference evidence="6 7" key="1">
    <citation type="journal article" date="2013" name="J. Microbiol. Biotechnol.">
        <title>Novosphingobium ginsenosidimutans sp. nov., with the ability to convert ginsenoside.</title>
        <authorList>
            <person name="Kim J.K."/>
            <person name="He D."/>
            <person name="Liu Q.M."/>
            <person name="Park H.Y."/>
            <person name="Jung M.S."/>
            <person name="Yoon M.H."/>
            <person name="Kim S.C."/>
            <person name="Im W.T."/>
        </authorList>
    </citation>
    <scope>NUCLEOTIDE SEQUENCE [LARGE SCALE GENOMIC DNA]</scope>
    <source>
        <strain evidence="6 7">FW-6</strain>
    </source>
</reference>
<keyword evidence="1" id="KW-0805">Transcription regulation</keyword>
<evidence type="ECO:0000313" key="7">
    <source>
        <dbReference type="Proteomes" id="UP000321172"/>
    </source>
</evidence>
<dbReference type="AlphaFoldDB" id="A0A5B8S2E3"/>
<dbReference type="PANTHER" id="PTHR30055">
    <property type="entry name" value="HTH-TYPE TRANSCRIPTIONAL REGULATOR RUTR"/>
    <property type="match status" value="1"/>
</dbReference>
<dbReference type="Pfam" id="PF00440">
    <property type="entry name" value="TetR_N"/>
    <property type="match status" value="1"/>
</dbReference>
<keyword evidence="3" id="KW-0804">Transcription</keyword>
<sequence>MVQTRSEETKNRVLEAACALLMEQGISEVTMKDVQERSGVSNGSIFHHFGSKDGILEALFVAERRAYLGSVGAAIIAHAGDPCDAFGAGAAAAVLFHARDPQRYMRLIAAFSNSEWLFRNEAIWAGLVREVEAPVMQWALPHFQSGALPMLPPGLFQSYMLGPPEQLTQVWVRRGMPGKLEDYAPIAAQFVSAGLRALREADTASPGS</sequence>
<evidence type="ECO:0000256" key="4">
    <source>
        <dbReference type="PROSITE-ProRule" id="PRU00335"/>
    </source>
</evidence>
<dbReference type="PROSITE" id="PS01081">
    <property type="entry name" value="HTH_TETR_1"/>
    <property type="match status" value="1"/>
</dbReference>
<evidence type="ECO:0000259" key="5">
    <source>
        <dbReference type="PROSITE" id="PS50977"/>
    </source>
</evidence>
<dbReference type="PANTHER" id="PTHR30055:SF234">
    <property type="entry name" value="HTH-TYPE TRANSCRIPTIONAL REGULATOR BETI"/>
    <property type="match status" value="1"/>
</dbReference>
<keyword evidence="7" id="KW-1185">Reference proteome</keyword>
<dbReference type="GO" id="GO:0000976">
    <property type="term" value="F:transcription cis-regulatory region binding"/>
    <property type="evidence" value="ECO:0007669"/>
    <property type="project" value="TreeGrafter"/>
</dbReference>
<dbReference type="Proteomes" id="UP000321172">
    <property type="component" value="Chromosome"/>
</dbReference>
<dbReference type="InterPro" id="IPR009057">
    <property type="entry name" value="Homeodomain-like_sf"/>
</dbReference>
<dbReference type="Gene3D" id="1.10.357.10">
    <property type="entry name" value="Tetracycline Repressor, domain 2"/>
    <property type="match status" value="1"/>
</dbReference>
<dbReference type="SUPFAM" id="SSF46689">
    <property type="entry name" value="Homeodomain-like"/>
    <property type="match status" value="1"/>
</dbReference>
<dbReference type="KEGG" id="ngf:FRF71_04870"/>
<proteinExistence type="predicted"/>
<dbReference type="InterPro" id="IPR050109">
    <property type="entry name" value="HTH-type_TetR-like_transc_reg"/>
</dbReference>
<dbReference type="EMBL" id="CP042345">
    <property type="protein sequence ID" value="QEA15520.1"/>
    <property type="molecule type" value="Genomic_DNA"/>
</dbReference>
<feature type="DNA-binding region" description="H-T-H motif" evidence="4">
    <location>
        <begin position="30"/>
        <end position="49"/>
    </location>
</feature>
<protein>
    <submittedName>
        <fullName evidence="6">TetR/AcrR family transcriptional regulator</fullName>
    </submittedName>
</protein>
<gene>
    <name evidence="6" type="ORF">FRF71_04870</name>
</gene>
<evidence type="ECO:0000256" key="2">
    <source>
        <dbReference type="ARBA" id="ARBA00023125"/>
    </source>
</evidence>
<dbReference type="SUPFAM" id="SSF48498">
    <property type="entry name" value="Tetracyclin repressor-like, C-terminal domain"/>
    <property type="match status" value="1"/>
</dbReference>
<keyword evidence="2 4" id="KW-0238">DNA-binding</keyword>